<evidence type="ECO:0000313" key="1">
    <source>
        <dbReference type="EMBL" id="ORY95148.1"/>
    </source>
</evidence>
<dbReference type="Proteomes" id="UP000193648">
    <property type="component" value="Unassembled WGS sequence"/>
</dbReference>
<sequence length="184" mass="20585">MRVHCDMKMYVDASLVLLPFTCINFGNNDEWIILTFFSCSTFYYPNIIFHHKGSDHEKSKSLQIKDVVKSISSSDFVQLKVIPGNKERTKSLASQPTYRTVEALYDQRNVNSPRKTHGGRHAGTIEAHRLGISQDDIKQAGGGPQNEAAWKAFICHACLRGLFLGWQGSILSHSSSFGTLSGHR</sequence>
<dbReference type="EMBL" id="MCFF01000084">
    <property type="protein sequence ID" value="ORY95148.1"/>
    <property type="molecule type" value="Genomic_DNA"/>
</dbReference>
<dbReference type="AlphaFoldDB" id="A0A1Y2G9H0"/>
<reference evidence="1 2" key="1">
    <citation type="submission" date="2016-07" db="EMBL/GenBank/DDBJ databases">
        <title>Pervasive Adenine N6-methylation of Active Genes in Fungi.</title>
        <authorList>
            <consortium name="DOE Joint Genome Institute"/>
            <person name="Mondo S.J."/>
            <person name="Dannebaum R.O."/>
            <person name="Kuo R.C."/>
            <person name="Labutti K."/>
            <person name="Haridas S."/>
            <person name="Kuo A."/>
            <person name="Salamov A."/>
            <person name="Ahrendt S.R."/>
            <person name="Lipzen A."/>
            <person name="Sullivan W."/>
            <person name="Andreopoulos W.B."/>
            <person name="Clum A."/>
            <person name="Lindquist E."/>
            <person name="Daum C."/>
            <person name="Ramamoorthy G.K."/>
            <person name="Gryganskyi A."/>
            <person name="Culley D."/>
            <person name="Magnuson J.K."/>
            <person name="James T.Y."/>
            <person name="O'Malley M.A."/>
            <person name="Stajich J.E."/>
            <person name="Spatafora J.W."/>
            <person name="Visel A."/>
            <person name="Grigoriev I.V."/>
        </authorList>
    </citation>
    <scope>NUCLEOTIDE SEQUENCE [LARGE SCALE GENOMIC DNA]</scope>
    <source>
        <strain evidence="1 2">NRRL 3116</strain>
    </source>
</reference>
<proteinExistence type="predicted"/>
<comment type="caution">
    <text evidence="1">The sequence shown here is derived from an EMBL/GenBank/DDBJ whole genome shotgun (WGS) entry which is preliminary data.</text>
</comment>
<dbReference type="OrthoDB" id="2442061at2759"/>
<gene>
    <name evidence="1" type="ORF">BCR41DRAFT_416445</name>
</gene>
<accession>A0A1Y2G9H0</accession>
<dbReference type="InParanoid" id="A0A1Y2G9H0"/>
<dbReference type="GeneID" id="33571370"/>
<organism evidence="1 2">
    <name type="scientific">Lobosporangium transversale</name>
    <dbReference type="NCBI Taxonomy" id="64571"/>
    <lineage>
        <taxon>Eukaryota</taxon>
        <taxon>Fungi</taxon>
        <taxon>Fungi incertae sedis</taxon>
        <taxon>Mucoromycota</taxon>
        <taxon>Mortierellomycotina</taxon>
        <taxon>Mortierellomycetes</taxon>
        <taxon>Mortierellales</taxon>
        <taxon>Mortierellaceae</taxon>
        <taxon>Lobosporangium</taxon>
    </lineage>
</organism>
<protein>
    <submittedName>
        <fullName evidence="1">Uncharacterized protein</fullName>
    </submittedName>
</protein>
<evidence type="ECO:0000313" key="2">
    <source>
        <dbReference type="Proteomes" id="UP000193648"/>
    </source>
</evidence>
<keyword evidence="2" id="KW-1185">Reference proteome</keyword>
<dbReference type="RefSeq" id="XP_021875355.1">
    <property type="nucleotide sequence ID" value="XM_022029527.1"/>
</dbReference>
<name>A0A1Y2G9H0_9FUNG</name>